<comment type="caution">
    <text evidence="5">The sequence shown here is derived from an EMBL/GenBank/DDBJ whole genome shotgun (WGS) entry which is preliminary data.</text>
</comment>
<dbReference type="Proteomes" id="UP000824078">
    <property type="component" value="Unassembled WGS sequence"/>
</dbReference>
<dbReference type="PANTHER" id="PTHR43685">
    <property type="entry name" value="GLYCOSYLTRANSFERASE"/>
    <property type="match status" value="1"/>
</dbReference>
<dbReference type="GO" id="GO:0016757">
    <property type="term" value="F:glycosyltransferase activity"/>
    <property type="evidence" value="ECO:0007669"/>
    <property type="project" value="UniProtKB-KW"/>
</dbReference>
<proteinExistence type="inferred from homology"/>
<comment type="similarity">
    <text evidence="1">Belongs to the glycosyltransferase 2 family.</text>
</comment>
<reference evidence="5" key="1">
    <citation type="submission" date="2020-10" db="EMBL/GenBank/DDBJ databases">
        <authorList>
            <person name="Gilroy R."/>
        </authorList>
    </citation>
    <scope>NUCLEOTIDE SEQUENCE</scope>
    <source>
        <strain evidence="5">ChiHjej12B11-29160</strain>
    </source>
</reference>
<dbReference type="EMBL" id="DVMQ01000011">
    <property type="protein sequence ID" value="HIU23960.1"/>
    <property type="molecule type" value="Genomic_DNA"/>
</dbReference>
<keyword evidence="3" id="KW-0808">Transferase</keyword>
<sequence>MNASKEAALPAYSVLMSTYAADEASWLLAALESMAAQTVSPSEIVLVIDGPVSDDLLSVMDTFDNRYPNLLVRVPLEKNGGLGPALNAGLEHCAYEVIVRMDADDISLPNRCELQLAKLVEGCDMVGCNAIEFSTDMNSPDSVRQMPETCEEIIRFSKKRAPFVHPTFVVRKAALEAVGGYRNVSYAEDFDLFIRLLKAGYTGYNVQENLFAVRVDTNVYRRRGGLSYLHDMLSFNMLELREGWFGLSDFVVRSGANIVVTLVPNSVRDAIYKKLLRRHS</sequence>
<reference evidence="5" key="2">
    <citation type="journal article" date="2021" name="PeerJ">
        <title>Extensive microbial diversity within the chicken gut microbiome revealed by metagenomics and culture.</title>
        <authorList>
            <person name="Gilroy R."/>
            <person name="Ravi A."/>
            <person name="Getino M."/>
            <person name="Pursley I."/>
            <person name="Horton D.L."/>
            <person name="Alikhan N.F."/>
            <person name="Baker D."/>
            <person name="Gharbi K."/>
            <person name="Hall N."/>
            <person name="Watson M."/>
            <person name="Adriaenssens E.M."/>
            <person name="Foster-Nyarko E."/>
            <person name="Jarju S."/>
            <person name="Secka A."/>
            <person name="Antonio M."/>
            <person name="Oren A."/>
            <person name="Chaudhuri R.R."/>
            <person name="La Ragione R."/>
            <person name="Hildebrand F."/>
            <person name="Pallen M.J."/>
        </authorList>
    </citation>
    <scope>NUCLEOTIDE SEQUENCE</scope>
    <source>
        <strain evidence="5">ChiHjej12B11-29160</strain>
    </source>
</reference>
<keyword evidence="2" id="KW-0328">Glycosyltransferase</keyword>
<evidence type="ECO:0000256" key="1">
    <source>
        <dbReference type="ARBA" id="ARBA00006739"/>
    </source>
</evidence>
<evidence type="ECO:0000256" key="3">
    <source>
        <dbReference type="ARBA" id="ARBA00022679"/>
    </source>
</evidence>
<dbReference type="Gene3D" id="3.90.550.10">
    <property type="entry name" value="Spore Coat Polysaccharide Biosynthesis Protein SpsA, Chain A"/>
    <property type="match status" value="1"/>
</dbReference>
<accession>A0A9D1L4L9</accession>
<gene>
    <name evidence="5" type="ORF">IAD17_03455</name>
</gene>
<evidence type="ECO:0000313" key="6">
    <source>
        <dbReference type="Proteomes" id="UP000824078"/>
    </source>
</evidence>
<dbReference type="PANTHER" id="PTHR43685:SF5">
    <property type="entry name" value="GLYCOSYLTRANSFERASE EPSE-RELATED"/>
    <property type="match status" value="1"/>
</dbReference>
<dbReference type="Pfam" id="PF00535">
    <property type="entry name" value="Glycos_transf_2"/>
    <property type="match status" value="1"/>
</dbReference>
<name>A0A9D1L4L9_9ACTN</name>
<dbReference type="InterPro" id="IPR050834">
    <property type="entry name" value="Glycosyltransf_2"/>
</dbReference>
<dbReference type="InterPro" id="IPR029044">
    <property type="entry name" value="Nucleotide-diphossugar_trans"/>
</dbReference>
<organism evidence="5 6">
    <name type="scientific">Candidatus Coprovicinus avistercoris</name>
    <dbReference type="NCBI Taxonomy" id="2840754"/>
    <lineage>
        <taxon>Bacteria</taxon>
        <taxon>Bacillati</taxon>
        <taxon>Actinomycetota</taxon>
        <taxon>Coriobacteriia</taxon>
        <taxon>Coriobacteriales</taxon>
        <taxon>Coriobacteriaceae</taxon>
        <taxon>Coriobacteriaceae incertae sedis</taxon>
        <taxon>Candidatus Coprovicinus</taxon>
    </lineage>
</organism>
<evidence type="ECO:0000256" key="2">
    <source>
        <dbReference type="ARBA" id="ARBA00022676"/>
    </source>
</evidence>
<feature type="domain" description="Glycosyltransferase 2-like" evidence="4">
    <location>
        <begin position="13"/>
        <end position="176"/>
    </location>
</feature>
<protein>
    <submittedName>
        <fullName evidence="5">Glycosyltransferase</fullName>
    </submittedName>
</protein>
<dbReference type="AlphaFoldDB" id="A0A9D1L4L9"/>
<evidence type="ECO:0000313" key="5">
    <source>
        <dbReference type="EMBL" id="HIU23960.1"/>
    </source>
</evidence>
<evidence type="ECO:0000259" key="4">
    <source>
        <dbReference type="Pfam" id="PF00535"/>
    </source>
</evidence>
<dbReference type="InterPro" id="IPR001173">
    <property type="entry name" value="Glyco_trans_2-like"/>
</dbReference>
<dbReference type="SUPFAM" id="SSF53448">
    <property type="entry name" value="Nucleotide-diphospho-sugar transferases"/>
    <property type="match status" value="1"/>
</dbReference>